<proteinExistence type="predicted"/>
<dbReference type="PANTHER" id="PTHR46599:SF3">
    <property type="entry name" value="PIGGYBAC TRANSPOSABLE ELEMENT-DERIVED PROTEIN 4"/>
    <property type="match status" value="1"/>
</dbReference>
<dbReference type="Pfam" id="PF13843">
    <property type="entry name" value="DDE_Tnp_1_7"/>
    <property type="match status" value="1"/>
</dbReference>
<evidence type="ECO:0000256" key="1">
    <source>
        <dbReference type="SAM" id="MobiDB-lite"/>
    </source>
</evidence>
<feature type="compositionally biased region" description="Polar residues" evidence="1">
    <location>
        <begin position="15"/>
        <end position="30"/>
    </location>
</feature>
<sequence length="546" mass="62447">MLLFFPPSVASQVTYEEANGPSTSSTTSPQRGRRCGRIHGREESRSLSPVTHDGRWNTEADPDIVPNVPRFTPKRTPGVQPPLTFGKWSPLDIFSQYFDEEVVNILCANTNKNAVRNLERGRKFTWADVYPEEMKKYIGLLLYMGVMDLPKVRDFWRKKTLFHVPFPATVMSRDRFLAISYNLHISDPMEDAENDKKRGTEEYDCLHRVQPVLDIMRNRCMSVYHPRQNISVDERMIATKARIFFKQYMKAKPTKWGIKLFVLADVNGYTIDFKIYTGKSKFASGKGLSFDVVTSLVNRDYLGSGYVIYCDNFYTSTLLFRHLHQLGFGACGTCREGSVGVPSAKQNALSKRSPRGSIRWIRDGVLLFVKWMDTREVTMCTTVHTVYSGETVLRWQMTEDGQKENVPVPRPTAVQQYNKHIHFTLSHQHFLDIAVTNSFILHKELCAIHHDKHMTQQNFQELLAAQLTGVPLDGSPKERCDHLPVPVSDTQDLSQRASMGRRRCIRCKRSTPWKCQECDVGLCCAVLHTKEIMYKQKANSESNPGG</sequence>
<evidence type="ECO:0000313" key="3">
    <source>
        <dbReference type="Ensembl" id="ENSSGRP00000028716.1"/>
    </source>
</evidence>
<protein>
    <recommendedName>
        <fullName evidence="2">PiggyBac transposable element-derived protein domain-containing protein</fullName>
    </recommendedName>
</protein>
<organism evidence="3 4">
    <name type="scientific">Sinocyclocheilus grahami</name>
    <name type="common">Dianchi golden-line fish</name>
    <name type="synonym">Barbus grahami</name>
    <dbReference type="NCBI Taxonomy" id="75366"/>
    <lineage>
        <taxon>Eukaryota</taxon>
        <taxon>Metazoa</taxon>
        <taxon>Chordata</taxon>
        <taxon>Craniata</taxon>
        <taxon>Vertebrata</taxon>
        <taxon>Euteleostomi</taxon>
        <taxon>Actinopterygii</taxon>
        <taxon>Neopterygii</taxon>
        <taxon>Teleostei</taxon>
        <taxon>Ostariophysi</taxon>
        <taxon>Cypriniformes</taxon>
        <taxon>Cyprinidae</taxon>
        <taxon>Cyprininae</taxon>
        <taxon>Sinocyclocheilus</taxon>
    </lineage>
</organism>
<keyword evidence="4" id="KW-1185">Reference proteome</keyword>
<dbReference type="PANTHER" id="PTHR46599">
    <property type="entry name" value="PIGGYBAC TRANSPOSABLE ELEMENT-DERIVED PROTEIN 4"/>
    <property type="match status" value="1"/>
</dbReference>
<feature type="region of interest" description="Disordered" evidence="1">
    <location>
        <begin position="15"/>
        <end position="76"/>
    </location>
</feature>
<reference evidence="3" key="2">
    <citation type="submission" date="2025-09" db="UniProtKB">
        <authorList>
            <consortium name="Ensembl"/>
        </authorList>
    </citation>
    <scope>IDENTIFICATION</scope>
</reference>
<evidence type="ECO:0000313" key="4">
    <source>
        <dbReference type="Proteomes" id="UP000472262"/>
    </source>
</evidence>
<accession>A0A672LRN5</accession>
<dbReference type="Ensembl" id="ENSSGRT00000030883.1">
    <property type="protein sequence ID" value="ENSSGRP00000028716.1"/>
    <property type="gene ID" value="ENSSGRG00000016397.1"/>
</dbReference>
<feature type="domain" description="PiggyBac transposable element-derived protein" evidence="2">
    <location>
        <begin position="89"/>
        <end position="431"/>
    </location>
</feature>
<dbReference type="Proteomes" id="UP000472262">
    <property type="component" value="Unassembled WGS sequence"/>
</dbReference>
<dbReference type="InParanoid" id="A0A672LRN5"/>
<evidence type="ECO:0000259" key="2">
    <source>
        <dbReference type="Pfam" id="PF13843"/>
    </source>
</evidence>
<dbReference type="InterPro" id="IPR029526">
    <property type="entry name" value="PGBD"/>
</dbReference>
<name>A0A672LRN5_SINGR</name>
<dbReference type="OMA" id="EECARQD"/>
<reference evidence="3" key="1">
    <citation type="submission" date="2025-08" db="UniProtKB">
        <authorList>
            <consortium name="Ensembl"/>
        </authorList>
    </citation>
    <scope>IDENTIFICATION</scope>
</reference>
<dbReference type="AlphaFoldDB" id="A0A672LRN5"/>